<dbReference type="InterPro" id="IPR036645">
    <property type="entry name" value="Elafin-like_sf"/>
</dbReference>
<evidence type="ECO:0000313" key="2">
    <source>
        <dbReference type="EMBL" id="KPJ19711.1"/>
    </source>
</evidence>
<name>A0A0N0PEC3_PAPMA</name>
<dbReference type="AlphaFoldDB" id="A0A0N0PEC3"/>
<reference evidence="2 3" key="1">
    <citation type="journal article" date="2015" name="Nat. Commun.">
        <title>Outbred genome sequencing and CRISPR/Cas9 gene editing in butterflies.</title>
        <authorList>
            <person name="Li X."/>
            <person name="Fan D."/>
            <person name="Zhang W."/>
            <person name="Liu G."/>
            <person name="Zhang L."/>
            <person name="Zhao L."/>
            <person name="Fang X."/>
            <person name="Chen L."/>
            <person name="Dong Y."/>
            <person name="Chen Y."/>
            <person name="Ding Y."/>
            <person name="Zhao R."/>
            <person name="Feng M."/>
            <person name="Zhu Y."/>
            <person name="Feng Y."/>
            <person name="Jiang X."/>
            <person name="Zhu D."/>
            <person name="Xiang H."/>
            <person name="Feng X."/>
            <person name="Li S."/>
            <person name="Wang J."/>
            <person name="Zhang G."/>
            <person name="Kronforst M.R."/>
            <person name="Wang W."/>
        </authorList>
    </citation>
    <scope>NUCLEOTIDE SEQUENCE [LARGE SCALE GENOMIC DNA]</scope>
    <source>
        <strain evidence="2">Ya'a_city_454_Pm</strain>
        <tissue evidence="2">Whole body</tissue>
    </source>
</reference>
<protein>
    <recommendedName>
        <fullName evidence="1">WAP domain-containing protein</fullName>
    </recommendedName>
</protein>
<dbReference type="SUPFAM" id="SSF57256">
    <property type="entry name" value="Elafin-like"/>
    <property type="match status" value="1"/>
</dbReference>
<dbReference type="InParanoid" id="A0A0N0PEC3"/>
<sequence>MITLNNLLQNWVGVWRSQPYFIERSKLSKACRYYECEEGPSRDKNGGSFTTILCIFAAFMIIDSVSAAGSCPLASKIYSCSPKCQQNYDCSHGKICCPNGCNAKSCIDAAAFGSSGNNDKRTQSGGPGVYCNNVKCSAFEVCKMDPATKRMKCVRA</sequence>
<gene>
    <name evidence="2" type="ORF">RR48_04683</name>
</gene>
<dbReference type="PROSITE" id="PS51390">
    <property type="entry name" value="WAP"/>
    <property type="match status" value="1"/>
</dbReference>
<dbReference type="GO" id="GO:0005576">
    <property type="term" value="C:extracellular region"/>
    <property type="evidence" value="ECO:0007669"/>
    <property type="project" value="InterPro"/>
</dbReference>
<keyword evidence="3" id="KW-1185">Reference proteome</keyword>
<dbReference type="Proteomes" id="UP000053240">
    <property type="component" value="Unassembled WGS sequence"/>
</dbReference>
<dbReference type="GO" id="GO:0030414">
    <property type="term" value="F:peptidase inhibitor activity"/>
    <property type="evidence" value="ECO:0007669"/>
    <property type="project" value="InterPro"/>
</dbReference>
<accession>A0A0N0PEC3</accession>
<dbReference type="Gene3D" id="4.10.75.10">
    <property type="entry name" value="Elafin-like"/>
    <property type="match status" value="1"/>
</dbReference>
<dbReference type="FunCoup" id="A0A0N0PEC3">
    <property type="interactions" value="1"/>
</dbReference>
<feature type="domain" description="WAP" evidence="1">
    <location>
        <begin position="64"/>
        <end position="110"/>
    </location>
</feature>
<dbReference type="InterPro" id="IPR008197">
    <property type="entry name" value="WAP_dom"/>
</dbReference>
<dbReference type="Pfam" id="PF00095">
    <property type="entry name" value="WAP"/>
    <property type="match status" value="1"/>
</dbReference>
<organism evidence="2 3">
    <name type="scientific">Papilio machaon</name>
    <name type="common">Old World swallowtail butterfly</name>
    <dbReference type="NCBI Taxonomy" id="76193"/>
    <lineage>
        <taxon>Eukaryota</taxon>
        <taxon>Metazoa</taxon>
        <taxon>Ecdysozoa</taxon>
        <taxon>Arthropoda</taxon>
        <taxon>Hexapoda</taxon>
        <taxon>Insecta</taxon>
        <taxon>Pterygota</taxon>
        <taxon>Neoptera</taxon>
        <taxon>Endopterygota</taxon>
        <taxon>Lepidoptera</taxon>
        <taxon>Glossata</taxon>
        <taxon>Ditrysia</taxon>
        <taxon>Papilionoidea</taxon>
        <taxon>Papilionidae</taxon>
        <taxon>Papilioninae</taxon>
        <taxon>Papilio</taxon>
    </lineage>
</organism>
<dbReference type="EMBL" id="KQ459838">
    <property type="protein sequence ID" value="KPJ19711.1"/>
    <property type="molecule type" value="Genomic_DNA"/>
</dbReference>
<evidence type="ECO:0000259" key="1">
    <source>
        <dbReference type="PROSITE" id="PS51390"/>
    </source>
</evidence>
<evidence type="ECO:0000313" key="3">
    <source>
        <dbReference type="Proteomes" id="UP000053240"/>
    </source>
</evidence>
<proteinExistence type="predicted"/>